<dbReference type="Proteomes" id="UP000630615">
    <property type="component" value="Unassembled WGS sequence"/>
</dbReference>
<accession>A0ABQ1P822</accession>
<dbReference type="InterPro" id="IPR025657">
    <property type="entry name" value="RadC_JAB"/>
</dbReference>
<evidence type="ECO:0000256" key="7">
    <source>
        <dbReference type="RuleBase" id="RU003797"/>
    </source>
</evidence>
<evidence type="ECO:0000313" key="9">
    <source>
        <dbReference type="EMBL" id="GGC92677.1"/>
    </source>
</evidence>
<dbReference type="PROSITE" id="PS50249">
    <property type="entry name" value="MPN"/>
    <property type="match status" value="1"/>
</dbReference>
<dbReference type="PANTHER" id="PTHR30471">
    <property type="entry name" value="DNA REPAIR PROTEIN RADC"/>
    <property type="match status" value="1"/>
</dbReference>
<protein>
    <recommendedName>
        <fullName evidence="8">MPN domain-containing protein</fullName>
    </recommendedName>
</protein>
<keyword evidence="10" id="KW-1185">Reference proteome</keyword>
<evidence type="ECO:0000259" key="8">
    <source>
        <dbReference type="PROSITE" id="PS50249"/>
    </source>
</evidence>
<dbReference type="InterPro" id="IPR037518">
    <property type="entry name" value="MPN"/>
</dbReference>
<keyword evidence="3" id="KW-0479">Metal-binding</keyword>
<dbReference type="Gene3D" id="3.40.140.10">
    <property type="entry name" value="Cytidine Deaminase, domain 2"/>
    <property type="match status" value="1"/>
</dbReference>
<organism evidence="9 10">
    <name type="scientific">Enterococcus wangshanyuanii</name>
    <dbReference type="NCBI Taxonomy" id="2005703"/>
    <lineage>
        <taxon>Bacteria</taxon>
        <taxon>Bacillati</taxon>
        <taxon>Bacillota</taxon>
        <taxon>Bacilli</taxon>
        <taxon>Lactobacillales</taxon>
        <taxon>Enterococcaceae</taxon>
        <taxon>Enterococcus</taxon>
    </lineage>
</organism>
<evidence type="ECO:0000313" key="10">
    <source>
        <dbReference type="Proteomes" id="UP000630615"/>
    </source>
</evidence>
<dbReference type="SUPFAM" id="SSF102712">
    <property type="entry name" value="JAB1/MPN domain"/>
    <property type="match status" value="1"/>
</dbReference>
<dbReference type="PROSITE" id="PS01302">
    <property type="entry name" value="UPF0758"/>
    <property type="match status" value="1"/>
</dbReference>
<keyword evidence="5" id="KW-0862">Zinc</keyword>
<dbReference type="CDD" id="cd08071">
    <property type="entry name" value="MPN_DUF2466"/>
    <property type="match status" value="1"/>
</dbReference>
<comment type="caution">
    <text evidence="9">The sequence shown here is derived from an EMBL/GenBank/DDBJ whole genome shotgun (WGS) entry which is preliminary data.</text>
</comment>
<gene>
    <name evidence="9" type="ORF">GCM10011573_22860</name>
</gene>
<keyword evidence="2" id="KW-0645">Protease</keyword>
<proteinExistence type="inferred from homology"/>
<evidence type="ECO:0000256" key="6">
    <source>
        <dbReference type="ARBA" id="ARBA00023049"/>
    </source>
</evidence>
<comment type="similarity">
    <text evidence="1 7">Belongs to the UPF0758 family.</text>
</comment>
<dbReference type="InterPro" id="IPR020891">
    <property type="entry name" value="UPF0758_CS"/>
</dbReference>
<dbReference type="Pfam" id="PF04002">
    <property type="entry name" value="RadC"/>
    <property type="match status" value="1"/>
</dbReference>
<feature type="domain" description="MPN" evidence="8">
    <location>
        <begin position="95"/>
        <end position="214"/>
    </location>
</feature>
<sequence length="214" mass="24507">MAVTTEKTLKKQVITSNMLNDRIRTTNFNELSTQELVELSFNLKPSQAVELLESIDTLTDLRNGFSEFPTNKEFQFKASFELSKRILQFDTKKEKITSSYGLAQHLIQETRDLEQEHFILLTLNTKNQIIRKRTLFVGTLNQSIAHPRDIFREAIRDNAAQIIVAHNHPSGDPTPSEADTIFTSRLTKVCELVGIQMLDHLILGESTYYSYAEN</sequence>
<dbReference type="EMBL" id="BMKI01000004">
    <property type="protein sequence ID" value="GGC92677.1"/>
    <property type="molecule type" value="Genomic_DNA"/>
</dbReference>
<name>A0ABQ1P822_9ENTE</name>
<evidence type="ECO:0000256" key="2">
    <source>
        <dbReference type="ARBA" id="ARBA00022670"/>
    </source>
</evidence>
<dbReference type="InterPro" id="IPR001405">
    <property type="entry name" value="UPF0758"/>
</dbReference>
<keyword evidence="4" id="KW-0378">Hydrolase</keyword>
<keyword evidence="6" id="KW-0482">Metalloprotease</keyword>
<evidence type="ECO:0000256" key="3">
    <source>
        <dbReference type="ARBA" id="ARBA00022723"/>
    </source>
</evidence>
<evidence type="ECO:0000256" key="4">
    <source>
        <dbReference type="ARBA" id="ARBA00022801"/>
    </source>
</evidence>
<reference evidence="10" key="1">
    <citation type="journal article" date="2019" name="Int. J. Syst. Evol. Microbiol.">
        <title>The Global Catalogue of Microorganisms (GCM) 10K type strain sequencing project: providing services to taxonomists for standard genome sequencing and annotation.</title>
        <authorList>
            <consortium name="The Broad Institute Genomics Platform"/>
            <consortium name="The Broad Institute Genome Sequencing Center for Infectious Disease"/>
            <person name="Wu L."/>
            <person name="Ma J."/>
        </authorList>
    </citation>
    <scope>NUCLEOTIDE SEQUENCE [LARGE SCALE GENOMIC DNA]</scope>
    <source>
        <strain evidence="10">CGMCC 1.15942</strain>
    </source>
</reference>
<dbReference type="RefSeq" id="WP_088270117.1">
    <property type="nucleotide sequence ID" value="NZ_BMKI01000004.1"/>
</dbReference>
<evidence type="ECO:0000256" key="1">
    <source>
        <dbReference type="ARBA" id="ARBA00010243"/>
    </source>
</evidence>
<dbReference type="PANTHER" id="PTHR30471:SF3">
    <property type="entry name" value="UPF0758 PROTEIN YEES-RELATED"/>
    <property type="match status" value="1"/>
</dbReference>
<evidence type="ECO:0000256" key="5">
    <source>
        <dbReference type="ARBA" id="ARBA00022833"/>
    </source>
</evidence>
<dbReference type="NCBIfam" id="TIGR00608">
    <property type="entry name" value="radc"/>
    <property type="match status" value="1"/>
</dbReference>